<sequence>MALSYEEMKGYKWNEELLRSPVVMTLVNNGGEISNSTIASTLGVNLQTVQRIRMRLEDIWG</sequence>
<protein>
    <submittedName>
        <fullName evidence="1">Uncharacterized protein</fullName>
    </submittedName>
</protein>
<evidence type="ECO:0000313" key="2">
    <source>
        <dbReference type="Proteomes" id="UP000595437"/>
    </source>
</evidence>
<reference evidence="2" key="1">
    <citation type="submission" date="2021-01" db="EMBL/GenBank/DDBJ databases">
        <title>Caligus Genome Assembly.</title>
        <authorList>
            <person name="Gallardo-Escarate C."/>
        </authorList>
    </citation>
    <scope>NUCLEOTIDE SEQUENCE [LARGE SCALE GENOMIC DNA]</scope>
</reference>
<dbReference type="OrthoDB" id="7540217at2759"/>
<dbReference type="Proteomes" id="UP000595437">
    <property type="component" value="Chromosome 2"/>
</dbReference>
<proteinExistence type="predicted"/>
<organism evidence="1 2">
    <name type="scientific">Caligus rogercresseyi</name>
    <name type="common">Sea louse</name>
    <dbReference type="NCBI Taxonomy" id="217165"/>
    <lineage>
        <taxon>Eukaryota</taxon>
        <taxon>Metazoa</taxon>
        <taxon>Ecdysozoa</taxon>
        <taxon>Arthropoda</taxon>
        <taxon>Crustacea</taxon>
        <taxon>Multicrustacea</taxon>
        <taxon>Hexanauplia</taxon>
        <taxon>Copepoda</taxon>
        <taxon>Siphonostomatoida</taxon>
        <taxon>Caligidae</taxon>
        <taxon>Caligus</taxon>
    </lineage>
</organism>
<name>A0A7T8QWF6_CALRO</name>
<dbReference type="EMBL" id="CP045891">
    <property type="protein sequence ID" value="QQP57562.1"/>
    <property type="molecule type" value="Genomic_DNA"/>
</dbReference>
<accession>A0A7T8QWF6</accession>
<keyword evidence="2" id="KW-1185">Reference proteome</keyword>
<feature type="non-terminal residue" evidence="1">
    <location>
        <position position="61"/>
    </location>
</feature>
<gene>
    <name evidence="1" type="ORF">FKW44_002593</name>
</gene>
<evidence type="ECO:0000313" key="1">
    <source>
        <dbReference type="EMBL" id="QQP57562.1"/>
    </source>
</evidence>
<dbReference type="AlphaFoldDB" id="A0A7T8QWF6"/>